<dbReference type="InterPro" id="IPR036388">
    <property type="entry name" value="WH-like_DNA-bd_sf"/>
</dbReference>
<dbReference type="PRINTS" id="PR00364">
    <property type="entry name" value="DISEASERSIST"/>
</dbReference>
<dbReference type="InterPro" id="IPR008808">
    <property type="entry name" value="Powdery_mildew-R_dom"/>
</dbReference>
<evidence type="ECO:0000256" key="1">
    <source>
        <dbReference type="ARBA" id="ARBA00008894"/>
    </source>
</evidence>
<dbReference type="Gene3D" id="1.10.10.10">
    <property type="entry name" value="Winged helix-like DNA-binding domain superfamily/Winged helix DNA-binding domain"/>
    <property type="match status" value="1"/>
</dbReference>
<evidence type="ECO:0000256" key="2">
    <source>
        <dbReference type="ARBA" id="ARBA00022737"/>
    </source>
</evidence>
<organism evidence="5 6">
    <name type="scientific">Eucalyptus globulus</name>
    <name type="common">Tasmanian blue gum</name>
    <dbReference type="NCBI Taxonomy" id="34317"/>
    <lineage>
        <taxon>Eukaryota</taxon>
        <taxon>Viridiplantae</taxon>
        <taxon>Streptophyta</taxon>
        <taxon>Embryophyta</taxon>
        <taxon>Tracheophyta</taxon>
        <taxon>Spermatophyta</taxon>
        <taxon>Magnoliopsida</taxon>
        <taxon>eudicotyledons</taxon>
        <taxon>Gunneridae</taxon>
        <taxon>Pentapetalae</taxon>
        <taxon>rosids</taxon>
        <taxon>malvids</taxon>
        <taxon>Myrtales</taxon>
        <taxon>Myrtaceae</taxon>
        <taxon>Myrtoideae</taxon>
        <taxon>Eucalypteae</taxon>
        <taxon>Eucalyptus</taxon>
    </lineage>
</organism>
<name>A0ABD3J756_EUCGL</name>
<dbReference type="SUPFAM" id="SSF52540">
    <property type="entry name" value="P-loop containing nucleoside triphosphate hydrolases"/>
    <property type="match status" value="1"/>
</dbReference>
<accession>A0ABD3J756</accession>
<dbReference type="Gene3D" id="3.40.50.300">
    <property type="entry name" value="P-loop containing nucleotide triphosphate hydrolases"/>
    <property type="match status" value="1"/>
</dbReference>
<dbReference type="AlphaFoldDB" id="A0ABD3J756"/>
<proteinExistence type="inferred from homology"/>
<evidence type="ECO:0000313" key="6">
    <source>
        <dbReference type="Proteomes" id="UP001634007"/>
    </source>
</evidence>
<gene>
    <name evidence="5" type="ORF">ACJRO7_034554</name>
</gene>
<evidence type="ECO:0000256" key="3">
    <source>
        <dbReference type="ARBA" id="ARBA00022821"/>
    </source>
</evidence>
<dbReference type="Pfam" id="PF05659">
    <property type="entry name" value="RPW8"/>
    <property type="match status" value="1"/>
</dbReference>
<dbReference type="GO" id="GO:0006952">
    <property type="term" value="P:defense response"/>
    <property type="evidence" value="ECO:0007669"/>
    <property type="project" value="UniProtKB-KW"/>
</dbReference>
<sequence>MVDSTGAALGAAFQELFGLVKHLVMTIAAFRRQLKKIKATLVSIEPIIKDINKFNDQLDRGSEEMAPIKELLDKGKRLVDKCQKIHALNLCMKYKHSRRLAAFNAAVVEKFQLYMPLLGVRDGKEMSVGVKVIGEDVKEIGEDLKELKEWFVRVNGRALQSEFETSSDLAVPAAPDFIVGSEVEASLRKLREQLLEEGASVGASVIVVTAPGGCGKTTLLKKLCHETAIKGKFKDKIMFVPISKKPNLTDIVQKMYQHNRLEVPEIKSEEGAVYCLQQLLNKIGQSPVLLVLDDVWKESESIVDKFVCNDIKDYKIVVTSRYEFPHIRPVHHLNPLTHDEAVELFRRCVTVDDRSMRPPDTQLLNEIVEHCKRLPLVIKVVAKSLRGKNYAFWKKKLRELSEGHSLLDLDTEILACLRKSLDDLDGDPSIKERFMDLGSFPEDCKIPATALIDMWVQLYELDFDGVDAATDLHELDYRNLADLVLPRRDSRDDDESYRSHYVMQHDLLRELAIMECNQGEVMNRERLILDLMGNNFPNWWREQKQQPRRARLVSISTDGKFSTPWPNLELPVVEALVLNFRTNMQTKTYALPEFIANSPMLKALIVTNYSFFPVELGNFHVIGSNLRRIRFERVTVPFLSMGKLCLHDLEKISFFMCDISQASTSNNTKISDAMPNLKELDMDYCNDLVRLPDDICEIKPLQKLSITNCHNFSALPEQIGQLAYLEVVRLNSCTALSRLPDSIRSLQNVRLLDIPECLNLTALPDQIGQMVSLCRINMRGCLKLSELPKSIVKLRNLRKVVCEEEKAVLWGSFKNALSQLDIILFEEEPNLDWLE</sequence>
<dbReference type="Gene3D" id="1.10.8.430">
    <property type="entry name" value="Helical domain of apoptotic protease-activating factors"/>
    <property type="match status" value="1"/>
</dbReference>
<dbReference type="PANTHER" id="PTHR36766">
    <property type="entry name" value="PLANT BROAD-SPECTRUM MILDEW RESISTANCE PROTEIN RPW8"/>
    <property type="match status" value="1"/>
</dbReference>
<feature type="domain" description="RPW8" evidence="4">
    <location>
        <begin position="1"/>
        <end position="149"/>
    </location>
</feature>
<dbReference type="InterPro" id="IPR055414">
    <property type="entry name" value="LRR_R13L4/SHOC2-like"/>
</dbReference>
<reference evidence="5 6" key="1">
    <citation type="submission" date="2024-11" db="EMBL/GenBank/DDBJ databases">
        <title>Chromosome-level genome assembly of Eucalyptus globulus Labill. provides insights into its genome evolution.</title>
        <authorList>
            <person name="Li X."/>
        </authorList>
    </citation>
    <scope>NUCLEOTIDE SEQUENCE [LARGE SCALE GENOMIC DNA]</scope>
    <source>
        <strain evidence="5">CL2024</strain>
        <tissue evidence="5">Fresh tender leaves</tissue>
    </source>
</reference>
<dbReference type="InterPro" id="IPR002182">
    <property type="entry name" value="NB-ARC"/>
</dbReference>
<evidence type="ECO:0000313" key="5">
    <source>
        <dbReference type="EMBL" id="KAL3722203.1"/>
    </source>
</evidence>
<keyword evidence="2" id="KW-0677">Repeat</keyword>
<dbReference type="PROSITE" id="PS51153">
    <property type="entry name" value="RPW8"/>
    <property type="match status" value="1"/>
</dbReference>
<dbReference type="Proteomes" id="UP001634007">
    <property type="component" value="Unassembled WGS sequence"/>
</dbReference>
<protein>
    <recommendedName>
        <fullName evidence="4">RPW8 domain-containing protein</fullName>
    </recommendedName>
</protein>
<dbReference type="Pfam" id="PF23598">
    <property type="entry name" value="LRR_14"/>
    <property type="match status" value="1"/>
</dbReference>
<dbReference type="EMBL" id="JBJKBG010000009">
    <property type="protein sequence ID" value="KAL3722203.1"/>
    <property type="molecule type" value="Genomic_DNA"/>
</dbReference>
<evidence type="ECO:0000259" key="4">
    <source>
        <dbReference type="PROSITE" id="PS51153"/>
    </source>
</evidence>
<keyword evidence="3" id="KW-0611">Plant defense</keyword>
<dbReference type="InterPro" id="IPR027417">
    <property type="entry name" value="P-loop_NTPase"/>
</dbReference>
<comment type="similarity">
    <text evidence="1">Belongs to the disease resistance NB-LRR family.</text>
</comment>
<keyword evidence="6" id="KW-1185">Reference proteome</keyword>
<dbReference type="InterPro" id="IPR042197">
    <property type="entry name" value="Apaf_helical"/>
</dbReference>
<dbReference type="Gene3D" id="3.80.10.10">
    <property type="entry name" value="Ribonuclease Inhibitor"/>
    <property type="match status" value="1"/>
</dbReference>
<dbReference type="PANTHER" id="PTHR36766:SF3">
    <property type="entry name" value="RPW8 DOMAIN-CONTAINING PROTEIN"/>
    <property type="match status" value="1"/>
</dbReference>
<dbReference type="SUPFAM" id="SSF52047">
    <property type="entry name" value="RNI-like"/>
    <property type="match status" value="1"/>
</dbReference>
<dbReference type="Pfam" id="PF00931">
    <property type="entry name" value="NB-ARC"/>
    <property type="match status" value="1"/>
</dbReference>
<dbReference type="InterPro" id="IPR032675">
    <property type="entry name" value="LRR_dom_sf"/>
</dbReference>
<comment type="caution">
    <text evidence="5">The sequence shown here is derived from an EMBL/GenBank/DDBJ whole genome shotgun (WGS) entry which is preliminary data.</text>
</comment>